<organism evidence="1 2">
    <name type="scientific">Madurella fahalii</name>
    <dbReference type="NCBI Taxonomy" id="1157608"/>
    <lineage>
        <taxon>Eukaryota</taxon>
        <taxon>Fungi</taxon>
        <taxon>Dikarya</taxon>
        <taxon>Ascomycota</taxon>
        <taxon>Pezizomycotina</taxon>
        <taxon>Sordariomycetes</taxon>
        <taxon>Sordariomycetidae</taxon>
        <taxon>Sordariales</taxon>
        <taxon>Sordariales incertae sedis</taxon>
        <taxon>Madurella</taxon>
    </lineage>
</organism>
<dbReference type="Pfam" id="PF17043">
    <property type="entry name" value="MAT1-1-2"/>
    <property type="match status" value="1"/>
</dbReference>
<dbReference type="InterPro" id="IPR031472">
    <property type="entry name" value="MAT1-1-2/MatA-2/Smr1"/>
</dbReference>
<sequence>MEMDRRELGEVVLRLQAQYIRGALTAEIQEFESCFDEISQAARVFLVATEKAAQSPSLAIIDENAAVKILCRFIAVSNTILEFLDFQTQMTGLPSGGDVSLEKQVKAAQVLVEEFLRTLLLYQKAESYPGKELGMIYNEDVKFFSGFVLHKHQYVDRNRAPDPNLDNVDLEDVVEYWHPENIYHPLRQVPGNQWHKYFGNIQPGPVINPALFQETKPQPSFTVVFPPTIDWLAEELSSDYDTNRQHFENHGQLPDPRRPDHVRAAMIRRIQRRLSTHFEGTKNLDDEKIYHLEDLRTLPRPEFDIEGLSRLEALNAEVNDPELAGIALLGDDIPDVQALVVGEAVEYCIQSDEEPDL</sequence>
<protein>
    <submittedName>
        <fullName evidence="1">Uncharacterized protein</fullName>
    </submittedName>
</protein>
<dbReference type="EMBL" id="BAAFSV010000001">
    <property type="protein sequence ID" value="GAB1312019.1"/>
    <property type="molecule type" value="Genomic_DNA"/>
</dbReference>
<accession>A0ABQ0G2P3</accession>
<comment type="caution">
    <text evidence="1">The sequence shown here is derived from an EMBL/GenBank/DDBJ whole genome shotgun (WGS) entry which is preliminary data.</text>
</comment>
<dbReference type="RefSeq" id="XP_070913752.1">
    <property type="nucleotide sequence ID" value="XM_071057651.1"/>
</dbReference>
<keyword evidence="2" id="KW-1185">Reference proteome</keyword>
<dbReference type="GeneID" id="98172974"/>
<evidence type="ECO:0000313" key="1">
    <source>
        <dbReference type="EMBL" id="GAB1312019.1"/>
    </source>
</evidence>
<gene>
    <name evidence="1" type="ORF">MFIFM68171_02229</name>
</gene>
<dbReference type="Proteomes" id="UP001628179">
    <property type="component" value="Unassembled WGS sequence"/>
</dbReference>
<reference evidence="1 2" key="1">
    <citation type="submission" date="2024-09" db="EMBL/GenBank/DDBJ databases">
        <title>Itraconazole resistance in Madurella fahalii resulting from another homologue of gene encoding cytochrome P450 14-alpha sterol demethylase (CYP51).</title>
        <authorList>
            <person name="Yoshioka I."/>
            <person name="Fahal A.H."/>
            <person name="Kaneko S."/>
            <person name="Yaguchi T."/>
        </authorList>
    </citation>
    <scope>NUCLEOTIDE SEQUENCE [LARGE SCALE GENOMIC DNA]</scope>
    <source>
        <strain evidence="1 2">IFM 68171</strain>
    </source>
</reference>
<name>A0ABQ0G2P3_9PEZI</name>
<evidence type="ECO:0000313" key="2">
    <source>
        <dbReference type="Proteomes" id="UP001628179"/>
    </source>
</evidence>
<proteinExistence type="predicted"/>